<evidence type="ECO:0000313" key="1">
    <source>
        <dbReference type="EMBL" id="CAA6823704.1"/>
    </source>
</evidence>
<accession>A0A6S6TW80</accession>
<reference evidence="1" key="1">
    <citation type="submission" date="2020-01" db="EMBL/GenBank/DDBJ databases">
        <authorList>
            <person name="Meier V. D."/>
            <person name="Meier V D."/>
        </authorList>
    </citation>
    <scope>NUCLEOTIDE SEQUENCE</scope>
    <source>
        <strain evidence="1">HLG_WM_MAG_03</strain>
    </source>
</reference>
<organism evidence="1">
    <name type="scientific">uncultured Sulfurovum sp</name>
    <dbReference type="NCBI Taxonomy" id="269237"/>
    <lineage>
        <taxon>Bacteria</taxon>
        <taxon>Pseudomonadati</taxon>
        <taxon>Campylobacterota</taxon>
        <taxon>Epsilonproteobacteria</taxon>
        <taxon>Campylobacterales</taxon>
        <taxon>Sulfurovaceae</taxon>
        <taxon>Sulfurovum</taxon>
        <taxon>environmental samples</taxon>
    </lineage>
</organism>
<gene>
    <name evidence="1" type="ORF">HELGO_WM23549</name>
</gene>
<sequence>MKKVAIRFSIDDDIAFDELKKIALQIQRFIVEGDYK</sequence>
<dbReference type="AlphaFoldDB" id="A0A6S6TW80"/>
<name>A0A6S6TW80_9BACT</name>
<dbReference type="EMBL" id="CACVAR010000357">
    <property type="protein sequence ID" value="CAA6823704.1"/>
    <property type="molecule type" value="Genomic_DNA"/>
</dbReference>
<protein>
    <submittedName>
        <fullName evidence="1">Uncharacterized protein</fullName>
    </submittedName>
</protein>
<proteinExistence type="predicted"/>
<feature type="non-terminal residue" evidence="1">
    <location>
        <position position="36"/>
    </location>
</feature>